<dbReference type="OrthoDB" id="270970at2759"/>
<gene>
    <name evidence="3" type="ORF">B7P43_G08113</name>
</gene>
<dbReference type="Gene3D" id="2.60.40.150">
    <property type="entry name" value="C2 domain"/>
    <property type="match status" value="1"/>
</dbReference>
<evidence type="ECO:0000313" key="4">
    <source>
        <dbReference type="Proteomes" id="UP000235965"/>
    </source>
</evidence>
<reference evidence="3 4" key="1">
    <citation type="submission" date="2017-12" db="EMBL/GenBank/DDBJ databases">
        <title>Hemimetabolous genomes reveal molecular basis of termite eusociality.</title>
        <authorList>
            <person name="Harrison M.C."/>
            <person name="Jongepier E."/>
            <person name="Robertson H.M."/>
            <person name="Arning N."/>
            <person name="Bitard-Feildel T."/>
            <person name="Chao H."/>
            <person name="Childers C.P."/>
            <person name="Dinh H."/>
            <person name="Doddapaneni H."/>
            <person name="Dugan S."/>
            <person name="Gowin J."/>
            <person name="Greiner C."/>
            <person name="Han Y."/>
            <person name="Hu H."/>
            <person name="Hughes D.S.T."/>
            <person name="Huylmans A.-K."/>
            <person name="Kemena C."/>
            <person name="Kremer L.P.M."/>
            <person name="Lee S.L."/>
            <person name="Lopez-Ezquerra A."/>
            <person name="Mallet L."/>
            <person name="Monroy-Kuhn J.M."/>
            <person name="Moser A."/>
            <person name="Murali S.C."/>
            <person name="Muzny D.M."/>
            <person name="Otani S."/>
            <person name="Piulachs M.-D."/>
            <person name="Poelchau M."/>
            <person name="Qu J."/>
            <person name="Schaub F."/>
            <person name="Wada-Katsumata A."/>
            <person name="Worley K.C."/>
            <person name="Xie Q."/>
            <person name="Ylla G."/>
            <person name="Poulsen M."/>
            <person name="Gibbs R.A."/>
            <person name="Schal C."/>
            <person name="Richards S."/>
            <person name="Belles X."/>
            <person name="Korb J."/>
            <person name="Bornberg-Bauer E."/>
        </authorList>
    </citation>
    <scope>NUCLEOTIDE SEQUENCE [LARGE SCALE GENOMIC DNA]</scope>
    <source>
        <tissue evidence="3">Whole body</tissue>
    </source>
</reference>
<feature type="region of interest" description="Disordered" evidence="1">
    <location>
        <begin position="286"/>
        <end position="348"/>
    </location>
</feature>
<dbReference type="InterPro" id="IPR000008">
    <property type="entry name" value="C2_dom"/>
</dbReference>
<evidence type="ECO:0000256" key="1">
    <source>
        <dbReference type="SAM" id="MobiDB-lite"/>
    </source>
</evidence>
<feature type="domain" description="C2" evidence="2">
    <location>
        <begin position="144"/>
        <end position="260"/>
    </location>
</feature>
<name>A0A2J7RNW2_9NEOP</name>
<dbReference type="SUPFAM" id="SSF49562">
    <property type="entry name" value="C2 domain (Calcium/lipid-binding domain, CaLB)"/>
    <property type="match status" value="2"/>
</dbReference>
<dbReference type="Proteomes" id="UP000235965">
    <property type="component" value="Unassembled WGS sequence"/>
</dbReference>
<comment type="caution">
    <text evidence="3">The sequence shown here is derived from an EMBL/GenBank/DDBJ whole genome shotgun (WGS) entry which is preliminary data.</text>
</comment>
<sequence>MLFNSRKKVKTTHYLCGTSNPQWESRAQFLVSDFTQVSLSFVVCSWSPKKMADTDLLGLAIFSMNQNETWLVHRQLQLSGNTSPALITVSILFCPVASVAQSDLHFYNSFVPLGTDDELLGYNRGKRNSITWMQQAKMLLTHRDQDTSATDISSLLSNGIGLMEVSIVRARDLVSKDLNGFSDPYCELKVNGECKYKSSIKKKTLNPIWDESAIMGLPRAGEVLEVVLWDHDTFGMKDFLGSVTLTLEDIHRVSSLDASQSCQLQGVKTGVVEIKVKVISGETEFQSYQPGNSTSTSSPRLPTRREPSSVSRRSSGERSKLQLHMENVPPPAPPRTVTLGYKPHPPEA</sequence>
<feature type="non-terminal residue" evidence="3">
    <location>
        <position position="348"/>
    </location>
</feature>
<keyword evidence="4" id="KW-1185">Reference proteome</keyword>
<dbReference type="Pfam" id="PF00168">
    <property type="entry name" value="C2"/>
    <property type="match status" value="2"/>
</dbReference>
<dbReference type="SMART" id="SM00239">
    <property type="entry name" value="C2"/>
    <property type="match status" value="1"/>
</dbReference>
<accession>A0A2J7RNW2</accession>
<dbReference type="STRING" id="105785.A0A2J7RNW2"/>
<dbReference type="EMBL" id="NEVH01002146">
    <property type="protein sequence ID" value="PNF42530.1"/>
    <property type="molecule type" value="Genomic_DNA"/>
</dbReference>
<dbReference type="PANTHER" id="PTHR46980">
    <property type="entry name" value="TRICALBIN-1-RELATED"/>
    <property type="match status" value="1"/>
</dbReference>
<protein>
    <recommendedName>
        <fullName evidence="2">C2 domain-containing protein</fullName>
    </recommendedName>
</protein>
<dbReference type="CDD" id="cd00030">
    <property type="entry name" value="C2"/>
    <property type="match status" value="1"/>
</dbReference>
<dbReference type="AlphaFoldDB" id="A0A2J7RNW2"/>
<dbReference type="InterPro" id="IPR035892">
    <property type="entry name" value="C2_domain_sf"/>
</dbReference>
<evidence type="ECO:0000259" key="2">
    <source>
        <dbReference type="PROSITE" id="PS50004"/>
    </source>
</evidence>
<dbReference type="PROSITE" id="PS50004">
    <property type="entry name" value="C2"/>
    <property type="match status" value="1"/>
</dbReference>
<organism evidence="3 4">
    <name type="scientific">Cryptotermes secundus</name>
    <dbReference type="NCBI Taxonomy" id="105785"/>
    <lineage>
        <taxon>Eukaryota</taxon>
        <taxon>Metazoa</taxon>
        <taxon>Ecdysozoa</taxon>
        <taxon>Arthropoda</taxon>
        <taxon>Hexapoda</taxon>
        <taxon>Insecta</taxon>
        <taxon>Pterygota</taxon>
        <taxon>Neoptera</taxon>
        <taxon>Polyneoptera</taxon>
        <taxon>Dictyoptera</taxon>
        <taxon>Blattodea</taxon>
        <taxon>Blattoidea</taxon>
        <taxon>Termitoidae</taxon>
        <taxon>Kalotermitidae</taxon>
        <taxon>Cryptotermitinae</taxon>
        <taxon>Cryptotermes</taxon>
    </lineage>
</organism>
<evidence type="ECO:0000313" key="3">
    <source>
        <dbReference type="EMBL" id="PNF42530.1"/>
    </source>
</evidence>
<dbReference type="PRINTS" id="PR00360">
    <property type="entry name" value="C2DOMAIN"/>
</dbReference>
<dbReference type="InParanoid" id="A0A2J7RNW2"/>
<dbReference type="InterPro" id="IPR052455">
    <property type="entry name" value="Tricalbin_domain"/>
</dbReference>
<dbReference type="PANTHER" id="PTHR46980:SF2">
    <property type="entry name" value="TRICALBIN-1-RELATED"/>
    <property type="match status" value="1"/>
</dbReference>
<proteinExistence type="predicted"/>